<keyword evidence="1" id="KW-0732">Signal</keyword>
<dbReference type="RefSeq" id="WP_099198927.1">
    <property type="nucleotide sequence ID" value="NZ_JBIRXA010000002.1"/>
</dbReference>
<evidence type="ECO:0008006" key="4">
    <source>
        <dbReference type="Google" id="ProtNLM"/>
    </source>
</evidence>
<accession>A0A2G1XKM8</accession>
<evidence type="ECO:0000313" key="3">
    <source>
        <dbReference type="Proteomes" id="UP000222531"/>
    </source>
</evidence>
<feature type="chain" id="PRO_5044381024" description="Cyclodehydratase" evidence="1">
    <location>
        <begin position="38"/>
        <end position="180"/>
    </location>
</feature>
<sequence>MNTPTLLKRHRRTPANAALALALAIAGVGLWAPSATADPVSVGYTCTGPGAPDGVQSLQVTVTAPATVAQGGTAELTLEVATELKVPFGIPAQSVTGELDLQLGGAGSGRVTAGGFTNTSAIPGGSAVTLTGGTASVRLDTAGTATFSPGDAAVHVFGVTVNCTVSGTAPVAATTEVTAS</sequence>
<dbReference type="AlphaFoldDB" id="A0A2G1XKM8"/>
<reference evidence="2 3" key="1">
    <citation type="journal article" date="2017" name="Biochemistry">
        <title>Identification of the Biosynthetic Pathway for the Antibiotic Bicyclomycin.</title>
        <authorList>
            <person name="Patteson J."/>
            <person name="Cai W."/>
            <person name="Johnson R.A."/>
            <person name="Santa Maria K."/>
            <person name="Li B."/>
        </authorList>
    </citation>
    <scope>NUCLEOTIDE SEQUENCE [LARGE SCALE GENOMIC DNA]</scope>
    <source>
        <strain evidence="2 3">ATCC 21532</strain>
    </source>
</reference>
<proteinExistence type="predicted"/>
<keyword evidence="3" id="KW-1185">Reference proteome</keyword>
<name>A0A2G1XKM8_STRCJ</name>
<comment type="caution">
    <text evidence="2">The sequence shown here is derived from an EMBL/GenBank/DDBJ whole genome shotgun (WGS) entry which is preliminary data.</text>
</comment>
<dbReference type="Proteomes" id="UP000222531">
    <property type="component" value="Unassembled WGS sequence"/>
</dbReference>
<feature type="signal peptide" evidence="1">
    <location>
        <begin position="1"/>
        <end position="37"/>
    </location>
</feature>
<organism evidence="2 3">
    <name type="scientific">Streptomyces cinnamoneus</name>
    <name type="common">Streptoverticillium cinnamoneum</name>
    <dbReference type="NCBI Taxonomy" id="53446"/>
    <lineage>
        <taxon>Bacteria</taxon>
        <taxon>Bacillati</taxon>
        <taxon>Actinomycetota</taxon>
        <taxon>Actinomycetes</taxon>
        <taxon>Kitasatosporales</taxon>
        <taxon>Streptomycetaceae</taxon>
        <taxon>Streptomyces</taxon>
        <taxon>Streptomyces cinnamoneus group</taxon>
    </lineage>
</organism>
<protein>
    <recommendedName>
        <fullName evidence="4">Cyclodehydratase</fullName>
    </recommendedName>
</protein>
<evidence type="ECO:0000313" key="2">
    <source>
        <dbReference type="EMBL" id="PHQ51731.1"/>
    </source>
</evidence>
<evidence type="ECO:0000256" key="1">
    <source>
        <dbReference type="SAM" id="SignalP"/>
    </source>
</evidence>
<dbReference type="OrthoDB" id="4244891at2"/>
<gene>
    <name evidence="2" type="ORF">BLA24_11620</name>
</gene>
<dbReference type="EMBL" id="NHZO01000136">
    <property type="protein sequence ID" value="PHQ51731.1"/>
    <property type="molecule type" value="Genomic_DNA"/>
</dbReference>